<dbReference type="GO" id="GO:0006269">
    <property type="term" value="P:DNA replication, synthesis of primer"/>
    <property type="evidence" value="ECO:0007669"/>
    <property type="project" value="UniProtKB-UniRule"/>
</dbReference>
<dbReference type="GO" id="GO:0003677">
    <property type="term" value="F:DNA binding"/>
    <property type="evidence" value="ECO:0007669"/>
    <property type="project" value="UniProtKB-UniRule"/>
</dbReference>
<dbReference type="EC" id="5.6.2.3" evidence="11 12"/>
<dbReference type="InterPro" id="IPR027417">
    <property type="entry name" value="P-loop_NTPase"/>
</dbReference>
<dbReference type="Gene3D" id="3.40.50.300">
    <property type="entry name" value="P-loop containing nucleotide triphosphate hydrolases"/>
    <property type="match status" value="1"/>
</dbReference>
<evidence type="ECO:0000256" key="3">
    <source>
        <dbReference type="ARBA" id="ARBA00022705"/>
    </source>
</evidence>
<dbReference type="SUPFAM" id="SSF48024">
    <property type="entry name" value="N-terminal domain of DnaB helicase"/>
    <property type="match status" value="1"/>
</dbReference>
<dbReference type="GO" id="GO:0043139">
    <property type="term" value="F:5'-3' DNA helicase activity"/>
    <property type="evidence" value="ECO:0007669"/>
    <property type="project" value="UniProtKB-EC"/>
</dbReference>
<dbReference type="GO" id="GO:0016887">
    <property type="term" value="F:ATP hydrolysis activity"/>
    <property type="evidence" value="ECO:0007669"/>
    <property type="project" value="RHEA"/>
</dbReference>
<dbReference type="GO" id="GO:0005829">
    <property type="term" value="C:cytosol"/>
    <property type="evidence" value="ECO:0007669"/>
    <property type="project" value="TreeGrafter"/>
</dbReference>
<keyword evidence="5 12" id="KW-0378">Hydrolase</keyword>
<dbReference type="InterPro" id="IPR007693">
    <property type="entry name" value="DNA_helicase_DnaB-like_N"/>
</dbReference>
<keyword evidence="7 12" id="KW-0067">ATP-binding</keyword>
<gene>
    <name evidence="14" type="primary">dnaB</name>
    <name evidence="14" type="ORF">CO003_00465</name>
</gene>
<evidence type="ECO:0000313" key="15">
    <source>
        <dbReference type="Proteomes" id="UP000231673"/>
    </source>
</evidence>
<dbReference type="GO" id="GO:1990077">
    <property type="term" value="C:primosome complex"/>
    <property type="evidence" value="ECO:0007669"/>
    <property type="project" value="UniProtKB-UniRule"/>
</dbReference>
<dbReference type="Pfam" id="PF03796">
    <property type="entry name" value="DnaB_C"/>
    <property type="match status" value="1"/>
</dbReference>
<comment type="catalytic activity">
    <reaction evidence="10 12">
        <text>ATP + H2O = ADP + phosphate + H(+)</text>
        <dbReference type="Rhea" id="RHEA:13065"/>
        <dbReference type="ChEBI" id="CHEBI:15377"/>
        <dbReference type="ChEBI" id="CHEBI:15378"/>
        <dbReference type="ChEBI" id="CHEBI:30616"/>
        <dbReference type="ChEBI" id="CHEBI:43474"/>
        <dbReference type="ChEBI" id="CHEBI:456216"/>
        <dbReference type="EC" id="5.6.2.3"/>
    </reaction>
</comment>
<dbReference type="PROSITE" id="PS51199">
    <property type="entry name" value="SF4_HELICASE"/>
    <property type="match status" value="1"/>
</dbReference>
<dbReference type="GO" id="GO:0005524">
    <property type="term" value="F:ATP binding"/>
    <property type="evidence" value="ECO:0007669"/>
    <property type="project" value="UniProtKB-UniRule"/>
</dbReference>
<dbReference type="EMBL" id="PFGW01000010">
    <property type="protein sequence ID" value="PIW74850.1"/>
    <property type="molecule type" value="Genomic_DNA"/>
</dbReference>
<evidence type="ECO:0000259" key="13">
    <source>
        <dbReference type="PROSITE" id="PS51199"/>
    </source>
</evidence>
<evidence type="ECO:0000256" key="6">
    <source>
        <dbReference type="ARBA" id="ARBA00022806"/>
    </source>
</evidence>
<dbReference type="InterPro" id="IPR007694">
    <property type="entry name" value="DNA_helicase_DnaB-like_C"/>
</dbReference>
<accession>A0A2M7IE96</accession>
<comment type="caution">
    <text evidence="14">The sequence shown here is derived from an EMBL/GenBank/DDBJ whole genome shotgun (WGS) entry which is preliminary data.</text>
</comment>
<dbReference type="InterPro" id="IPR036185">
    <property type="entry name" value="DNA_heli_DnaB-like_N_sf"/>
</dbReference>
<reference evidence="15" key="1">
    <citation type="submission" date="2017-09" db="EMBL/GenBank/DDBJ databases">
        <title>Depth-based differentiation of microbial function through sediment-hosted aquifers and enrichment of novel symbionts in the deep terrestrial subsurface.</title>
        <authorList>
            <person name="Probst A.J."/>
            <person name="Ladd B."/>
            <person name="Jarett J.K."/>
            <person name="Geller-Mcgrath D.E."/>
            <person name="Sieber C.M.K."/>
            <person name="Emerson J.B."/>
            <person name="Anantharaman K."/>
            <person name="Thomas B.C."/>
            <person name="Malmstrom R."/>
            <person name="Stieglmeier M."/>
            <person name="Klingl A."/>
            <person name="Woyke T."/>
            <person name="Ryan C.M."/>
            <person name="Banfield J.F."/>
        </authorList>
    </citation>
    <scope>NUCLEOTIDE SEQUENCE [LARGE SCALE GENOMIC DNA]</scope>
</reference>
<dbReference type="CDD" id="cd00984">
    <property type="entry name" value="DnaB_C"/>
    <property type="match status" value="1"/>
</dbReference>
<comment type="function">
    <text evidence="12">The main replicative DNA helicase, it participates in initiation and elongation during chromosome replication. Travels ahead of the DNA replisome, separating dsDNA into templates for DNA synthesis. A processive ATP-dependent 5'-3' DNA helicase it has DNA-dependent ATPase activity.</text>
</comment>
<keyword evidence="4 12" id="KW-0547">Nucleotide-binding</keyword>
<dbReference type="Proteomes" id="UP000231673">
    <property type="component" value="Unassembled WGS sequence"/>
</dbReference>
<protein>
    <recommendedName>
        <fullName evidence="11 12">Replicative DNA helicase</fullName>
        <ecNumber evidence="11 12">5.6.2.3</ecNumber>
    </recommendedName>
</protein>
<dbReference type="FunFam" id="1.10.860.10:FF:000001">
    <property type="entry name" value="Replicative DNA helicase"/>
    <property type="match status" value="1"/>
</dbReference>
<evidence type="ECO:0000256" key="12">
    <source>
        <dbReference type="RuleBase" id="RU362085"/>
    </source>
</evidence>
<evidence type="ECO:0000256" key="7">
    <source>
        <dbReference type="ARBA" id="ARBA00022840"/>
    </source>
</evidence>
<keyword evidence="8 12" id="KW-0238">DNA-binding</keyword>
<keyword evidence="9" id="KW-0413">Isomerase</keyword>
<dbReference type="NCBIfam" id="TIGR00665">
    <property type="entry name" value="DnaB"/>
    <property type="match status" value="1"/>
</dbReference>
<dbReference type="PANTHER" id="PTHR30153:SF2">
    <property type="entry name" value="REPLICATIVE DNA HELICASE"/>
    <property type="match status" value="1"/>
</dbReference>
<evidence type="ECO:0000256" key="1">
    <source>
        <dbReference type="ARBA" id="ARBA00008428"/>
    </source>
</evidence>
<dbReference type="PANTHER" id="PTHR30153">
    <property type="entry name" value="REPLICATIVE DNA HELICASE DNAB"/>
    <property type="match status" value="1"/>
</dbReference>
<evidence type="ECO:0000256" key="9">
    <source>
        <dbReference type="ARBA" id="ARBA00023235"/>
    </source>
</evidence>
<evidence type="ECO:0000256" key="8">
    <source>
        <dbReference type="ARBA" id="ARBA00023125"/>
    </source>
</evidence>
<keyword evidence="3 12" id="KW-0235">DNA replication</keyword>
<evidence type="ECO:0000256" key="11">
    <source>
        <dbReference type="NCBIfam" id="TIGR00665"/>
    </source>
</evidence>
<evidence type="ECO:0000313" key="14">
    <source>
        <dbReference type="EMBL" id="PIW74850.1"/>
    </source>
</evidence>
<dbReference type="Gene3D" id="1.10.860.10">
    <property type="entry name" value="DNAb Helicase, Chain A"/>
    <property type="match status" value="1"/>
</dbReference>
<keyword evidence="2 12" id="KW-0639">Primosome</keyword>
<sequence length="454" mass="51276">MDKEIVKKIEGRLPPQNIEAEQSVLGSLMLDKEAIIKIVDFLKPEDFYRGIHADIYQVMLELYEKTEPIDLLSLTNRLEEKKKLKKIGGAGYLSELVNSVPTAGHIVHYAKIVKNKKSLRDLIVISEEINQLSFQEPDNVEDLIDAAEQKIFSVSQKTLGQKFIQVKDTLADAFERIDRLHRGEESTRGVPTGFADLDNILSGFQKSDLILLGARPSLGKTSLALDIVRHVSAKEKLPVAIFSIEMSKEQLVDRLICAQAGIDSWKMRTGRLSGDGPNNDFEKIQRALDELSSAPIFIDDTPSPTILQMRTMARRFKVDRDLSLIIIDYLQLVQPSNYFSSPVQQMSEISRSLKGLAREINVPVLALSQLSRAVESRSPAIPKLSDLRESGGLEQDSDVVLFIYREDKDRPNTDRKNIADIYIAKHRNGPTGKVELYFNESQASFRNLERHFEE</sequence>
<dbReference type="InterPro" id="IPR016136">
    <property type="entry name" value="DNA_helicase_N/primase_C"/>
</dbReference>
<dbReference type="AlphaFoldDB" id="A0A2M7IE96"/>
<keyword evidence="6 12" id="KW-0347">Helicase</keyword>
<name>A0A2M7IE96_9BACT</name>
<evidence type="ECO:0000256" key="2">
    <source>
        <dbReference type="ARBA" id="ARBA00022515"/>
    </source>
</evidence>
<evidence type="ECO:0000256" key="10">
    <source>
        <dbReference type="ARBA" id="ARBA00048954"/>
    </source>
</evidence>
<evidence type="ECO:0000256" key="5">
    <source>
        <dbReference type="ARBA" id="ARBA00022801"/>
    </source>
</evidence>
<dbReference type="SUPFAM" id="SSF52540">
    <property type="entry name" value="P-loop containing nucleoside triphosphate hydrolases"/>
    <property type="match status" value="1"/>
</dbReference>
<comment type="similarity">
    <text evidence="1 12">Belongs to the helicase family. DnaB subfamily.</text>
</comment>
<proteinExistence type="inferred from homology"/>
<dbReference type="Pfam" id="PF00772">
    <property type="entry name" value="DnaB"/>
    <property type="match status" value="1"/>
</dbReference>
<evidence type="ECO:0000256" key="4">
    <source>
        <dbReference type="ARBA" id="ARBA00022741"/>
    </source>
</evidence>
<dbReference type="InterPro" id="IPR007692">
    <property type="entry name" value="DNA_helicase_DnaB"/>
</dbReference>
<organism evidence="14 15">
    <name type="scientific">Candidatus Portnoybacteria bacterium CG_4_8_14_3_um_filter_44_15</name>
    <dbReference type="NCBI Taxonomy" id="1974803"/>
    <lineage>
        <taxon>Bacteria</taxon>
        <taxon>Candidatus Portnoyibacteriota</taxon>
    </lineage>
</organism>
<feature type="domain" description="SF4 helicase" evidence="13">
    <location>
        <begin position="183"/>
        <end position="452"/>
    </location>
</feature>